<sequence length="299" mass="32328">MPTPTPTNHLRFDPWTTSSTGHQVADSATGKAYRTLRQEKLARQFGEGQDCTFARERSEGRGAGGLERGTWVEVTDNRNKDAGLVRGNQRDIRGMFGVAKASSLSVVDMGVKAGGGKPLLASKDDMLGCSTVTAAAAETFHDPHSSTTSTSTTHPNNEPEPEPETKNSLTPNPPDSYPQIFTTLTIYINAPSHPFLSDHKLKQILTLHGASIALSLSRRVTHIIVGKPNTRPGHGSGGGLAGGKLQREITRAGCRSWKVVFVEWVLESIKAGKRLSEARFAMQMAEKRQRSVLAFTAGR</sequence>
<accession>A0ACC3AUP8</accession>
<organism evidence="1 2">
    <name type="scientific">Aspergillus melleus</name>
    <dbReference type="NCBI Taxonomy" id="138277"/>
    <lineage>
        <taxon>Eukaryota</taxon>
        <taxon>Fungi</taxon>
        <taxon>Dikarya</taxon>
        <taxon>Ascomycota</taxon>
        <taxon>Pezizomycotina</taxon>
        <taxon>Eurotiomycetes</taxon>
        <taxon>Eurotiomycetidae</taxon>
        <taxon>Eurotiales</taxon>
        <taxon>Aspergillaceae</taxon>
        <taxon>Aspergillus</taxon>
        <taxon>Aspergillus subgen. Circumdati</taxon>
    </lineage>
</organism>
<reference evidence="1 2" key="1">
    <citation type="journal article" date="2023" name="ACS Omega">
        <title>Identification of the Neoaspergillic Acid Biosynthesis Gene Cluster by Establishing an In Vitro CRISPR-Ribonucleoprotein Genetic System in Aspergillus melleus.</title>
        <authorList>
            <person name="Yuan B."/>
            <person name="Grau M.F."/>
            <person name="Murata R.M."/>
            <person name="Torok T."/>
            <person name="Venkateswaran K."/>
            <person name="Stajich J.E."/>
            <person name="Wang C.C.C."/>
        </authorList>
    </citation>
    <scope>NUCLEOTIDE SEQUENCE [LARGE SCALE GENOMIC DNA]</scope>
    <source>
        <strain evidence="1 2">IMV 1140</strain>
    </source>
</reference>
<gene>
    <name evidence="1" type="ORF">N8T08_009128</name>
</gene>
<comment type="caution">
    <text evidence="1">The sequence shown here is derived from an EMBL/GenBank/DDBJ whole genome shotgun (WGS) entry which is preliminary data.</text>
</comment>
<evidence type="ECO:0000313" key="2">
    <source>
        <dbReference type="Proteomes" id="UP001177260"/>
    </source>
</evidence>
<evidence type="ECO:0000313" key="1">
    <source>
        <dbReference type="EMBL" id="KAK1141337.1"/>
    </source>
</evidence>
<proteinExistence type="predicted"/>
<keyword evidence="2" id="KW-1185">Reference proteome</keyword>
<name>A0ACC3AUP8_9EURO</name>
<dbReference type="EMBL" id="JAOPJF010000065">
    <property type="protein sequence ID" value="KAK1141337.1"/>
    <property type="molecule type" value="Genomic_DNA"/>
</dbReference>
<dbReference type="Proteomes" id="UP001177260">
    <property type="component" value="Unassembled WGS sequence"/>
</dbReference>
<protein>
    <submittedName>
        <fullName evidence="1">Uncharacterized protein</fullName>
    </submittedName>
</protein>